<keyword evidence="2" id="KW-1185">Reference proteome</keyword>
<name>A0A8S3QX28_MYTED</name>
<gene>
    <name evidence="1" type="ORF">MEDL_15629</name>
</gene>
<evidence type="ECO:0000313" key="1">
    <source>
        <dbReference type="EMBL" id="CAG2200994.1"/>
    </source>
</evidence>
<dbReference type="Gene3D" id="2.120.10.30">
    <property type="entry name" value="TolB, C-terminal domain"/>
    <property type="match status" value="1"/>
</dbReference>
<accession>A0A8S3QX28</accession>
<reference evidence="1" key="1">
    <citation type="submission" date="2021-03" db="EMBL/GenBank/DDBJ databases">
        <authorList>
            <person name="Bekaert M."/>
        </authorList>
    </citation>
    <scope>NUCLEOTIDE SEQUENCE</scope>
</reference>
<evidence type="ECO:0000313" key="2">
    <source>
        <dbReference type="Proteomes" id="UP000683360"/>
    </source>
</evidence>
<organism evidence="1 2">
    <name type="scientific">Mytilus edulis</name>
    <name type="common">Blue mussel</name>
    <dbReference type="NCBI Taxonomy" id="6550"/>
    <lineage>
        <taxon>Eukaryota</taxon>
        <taxon>Metazoa</taxon>
        <taxon>Spiralia</taxon>
        <taxon>Lophotrochozoa</taxon>
        <taxon>Mollusca</taxon>
        <taxon>Bivalvia</taxon>
        <taxon>Autobranchia</taxon>
        <taxon>Pteriomorphia</taxon>
        <taxon>Mytilida</taxon>
        <taxon>Mytiloidea</taxon>
        <taxon>Mytilidae</taxon>
        <taxon>Mytilinae</taxon>
        <taxon>Mytilus</taxon>
    </lineage>
</organism>
<dbReference type="OrthoDB" id="6120129at2759"/>
<comment type="caution">
    <text evidence="1">The sequence shown here is derived from an EMBL/GenBank/DDBJ whole genome shotgun (WGS) entry which is preliminary data.</text>
</comment>
<proteinExistence type="predicted"/>
<dbReference type="SUPFAM" id="SSF101898">
    <property type="entry name" value="NHL repeat"/>
    <property type="match status" value="1"/>
</dbReference>
<dbReference type="EMBL" id="CAJPWZ010000811">
    <property type="protein sequence ID" value="CAG2200994.1"/>
    <property type="molecule type" value="Genomic_DNA"/>
</dbReference>
<protein>
    <submittedName>
        <fullName evidence="1">TRIM2_3</fullName>
    </submittedName>
</protein>
<dbReference type="InterPro" id="IPR011042">
    <property type="entry name" value="6-blade_b-propeller_TolB-like"/>
</dbReference>
<dbReference type="AlphaFoldDB" id="A0A8S3QX28"/>
<sequence>MSFKDSCLLKSGEVEVDETEITLRKETSVGREAQIVSQPNINNITMKFETKIQIDATIIDYVSDMIILFDGRLVVVESMGIVNILTSDGKPQKQLRPPNAGGAWSVTQIKLDTIAVTYPNLKTIMMLNIENETTTKVIKLDKRCYGLSFSNNAIVVGLGKNEIRIIDLEGNTQKSIEVQSESQLKYLVHWKDRVVYGDLGGKAVNCIDRSGKQIWQYQQDAIGPRGLCTDTYGNIIVADVYSDRLIVISKDGQESKVLISVEGGMPMCICLNESSGFIGTNLLGSICIAKFNISYE</sequence>
<dbReference type="Proteomes" id="UP000683360">
    <property type="component" value="Unassembled WGS sequence"/>
</dbReference>